<evidence type="ECO:0000313" key="3">
    <source>
        <dbReference type="Proteomes" id="UP000321577"/>
    </source>
</evidence>
<name>A0A512MBR7_9BACT</name>
<dbReference type="EMBL" id="BKAG01000026">
    <property type="protein sequence ID" value="GEP44166.1"/>
    <property type="molecule type" value="Genomic_DNA"/>
</dbReference>
<gene>
    <name evidence="2" type="ORF">BGE01nite_34570</name>
</gene>
<evidence type="ECO:0000256" key="1">
    <source>
        <dbReference type="SAM" id="SignalP"/>
    </source>
</evidence>
<protein>
    <recommendedName>
        <fullName evidence="4">Tetratricopeptide repeat-like domain-containing protein</fullName>
    </recommendedName>
</protein>
<dbReference type="InterPro" id="IPR011990">
    <property type="entry name" value="TPR-like_helical_dom_sf"/>
</dbReference>
<reference evidence="2 3" key="1">
    <citation type="submission" date="2019-07" db="EMBL/GenBank/DDBJ databases">
        <title>Whole genome shotgun sequence of Brevifollis gellanilyticus NBRC 108608.</title>
        <authorList>
            <person name="Hosoyama A."/>
            <person name="Uohara A."/>
            <person name="Ohji S."/>
            <person name="Ichikawa N."/>
        </authorList>
    </citation>
    <scope>NUCLEOTIDE SEQUENCE [LARGE SCALE GENOMIC DNA]</scope>
    <source>
        <strain evidence="2 3">NBRC 108608</strain>
    </source>
</reference>
<dbReference type="AlphaFoldDB" id="A0A512MBR7"/>
<feature type="signal peptide" evidence="1">
    <location>
        <begin position="1"/>
        <end position="22"/>
    </location>
</feature>
<dbReference type="Gene3D" id="1.25.40.10">
    <property type="entry name" value="Tetratricopeptide repeat domain"/>
    <property type="match status" value="2"/>
</dbReference>
<organism evidence="2 3">
    <name type="scientific">Brevifollis gellanilyticus</name>
    <dbReference type="NCBI Taxonomy" id="748831"/>
    <lineage>
        <taxon>Bacteria</taxon>
        <taxon>Pseudomonadati</taxon>
        <taxon>Verrucomicrobiota</taxon>
        <taxon>Verrucomicrobiia</taxon>
        <taxon>Verrucomicrobiales</taxon>
        <taxon>Verrucomicrobiaceae</taxon>
    </lineage>
</organism>
<keyword evidence="3" id="KW-1185">Reference proteome</keyword>
<sequence>MLFPRLHVSVLMLLAFSGPALHGKGLEDLPEYRAARQALSDGLPAVAALKATRLMQAAQSKERQTLAALAVEAWVRARRGDEALKILASETVPDAGFWKAQAQVQTGDLDGAEKLLAARVQDKSASYQERLLLAQISLASGNLGQAREVLDALRKADDEPVASQARIMWDEVELRAGRAEPALADLTSQNHPLDAKARLLLAKGLVDQNRISEAQTQLRELVGSTEGGERVHHAASVMLAESWLRQGNAAQAVEGLVQFLDNTAESEMWSSAFDLLARCLNETAGTLPPDATLRWITEGSAAQKAALTSPATTSTFQGHAILLMARWLVAQKREDEALGLLEALIQVHAGHPQANEAMQLALETYSVRKADERVAVLTEMWKSRFGNQGSAMVEFVTAGTAYARGDYARSAQFFQNAANLATTLAERRSALYNAGVAALHGGEMILYQNLLGQLQVVSGDAVVASKDGSADLELDRVLEMAAKGRAEAESELRGFMEKHSQHPRLFEAKMALAELLLLRVPIDFPAVDRLLAEIETFPALTDRQRERLVMTQLWRLDRAGKLKELTDAGSAFIKARPGTPQTALVRLKVADAFFRLENFAAARTEFELVAKEAANSPYADTALYFAGMSALSMMSDEGRETAIDLWQELAERGGPLSIPARQQQAMALRRSGKEAEALKLVDILLAEPKLPKNLRRSMMCEKAEMLMLLGKTDAASLTSAIKVLRELVGEPDLTFDWRARAGYTLAVALQSAGQATEALEACYDVVEADGFTGPADPAEFRWYYRAGFFGIDLLESTKQWEAAARLAEKLAVSSGDRAGEAKERATKIRLEHFLWDGK</sequence>
<dbReference type="Proteomes" id="UP000321577">
    <property type="component" value="Unassembled WGS sequence"/>
</dbReference>
<evidence type="ECO:0008006" key="4">
    <source>
        <dbReference type="Google" id="ProtNLM"/>
    </source>
</evidence>
<dbReference type="SUPFAM" id="SSF48452">
    <property type="entry name" value="TPR-like"/>
    <property type="match status" value="1"/>
</dbReference>
<evidence type="ECO:0000313" key="2">
    <source>
        <dbReference type="EMBL" id="GEP44166.1"/>
    </source>
</evidence>
<keyword evidence="1" id="KW-0732">Signal</keyword>
<comment type="caution">
    <text evidence="2">The sequence shown here is derived from an EMBL/GenBank/DDBJ whole genome shotgun (WGS) entry which is preliminary data.</text>
</comment>
<dbReference type="OrthoDB" id="178271at2"/>
<accession>A0A512MBR7</accession>
<dbReference type="RefSeq" id="WP_146851858.1">
    <property type="nucleotide sequence ID" value="NZ_BKAG01000026.1"/>
</dbReference>
<feature type="chain" id="PRO_5022239642" description="Tetratricopeptide repeat-like domain-containing protein" evidence="1">
    <location>
        <begin position="23"/>
        <end position="838"/>
    </location>
</feature>
<proteinExistence type="predicted"/>